<keyword evidence="1" id="KW-0472">Membrane</keyword>
<accession>A0A3E1Y5D2</accession>
<keyword evidence="1" id="KW-0812">Transmembrane</keyword>
<organism evidence="2 3">
    <name type="scientific">Chitinophaga silvatica</name>
    <dbReference type="NCBI Taxonomy" id="2282649"/>
    <lineage>
        <taxon>Bacteria</taxon>
        <taxon>Pseudomonadati</taxon>
        <taxon>Bacteroidota</taxon>
        <taxon>Chitinophagia</taxon>
        <taxon>Chitinophagales</taxon>
        <taxon>Chitinophagaceae</taxon>
        <taxon>Chitinophaga</taxon>
    </lineage>
</organism>
<proteinExistence type="predicted"/>
<reference evidence="2 3" key="1">
    <citation type="submission" date="2018-07" db="EMBL/GenBank/DDBJ databases">
        <title>Chitinophaga K2CV101002-2 sp. nov., isolated from a monsoon evergreen broad-leaved forest soil.</title>
        <authorList>
            <person name="Lv Y."/>
        </authorList>
    </citation>
    <scope>NUCLEOTIDE SEQUENCE [LARGE SCALE GENOMIC DNA]</scope>
    <source>
        <strain evidence="2 3">GDMCC 1.1288</strain>
    </source>
</reference>
<feature type="transmembrane region" description="Helical" evidence="1">
    <location>
        <begin position="12"/>
        <end position="35"/>
    </location>
</feature>
<evidence type="ECO:0000313" key="2">
    <source>
        <dbReference type="EMBL" id="RFS19949.1"/>
    </source>
</evidence>
<protein>
    <submittedName>
        <fullName evidence="2">Uncharacterized protein</fullName>
    </submittedName>
</protein>
<evidence type="ECO:0000313" key="3">
    <source>
        <dbReference type="Proteomes" id="UP000260644"/>
    </source>
</evidence>
<gene>
    <name evidence="2" type="ORF">DVR12_19660</name>
</gene>
<dbReference type="EMBL" id="QPMM01000011">
    <property type="protein sequence ID" value="RFS19949.1"/>
    <property type="molecule type" value="Genomic_DNA"/>
</dbReference>
<comment type="caution">
    <text evidence="2">The sequence shown here is derived from an EMBL/GenBank/DDBJ whole genome shotgun (WGS) entry which is preliminary data.</text>
</comment>
<dbReference type="Proteomes" id="UP000260644">
    <property type="component" value="Unassembled WGS sequence"/>
</dbReference>
<name>A0A3E1Y5D2_9BACT</name>
<keyword evidence="1" id="KW-1133">Transmembrane helix</keyword>
<keyword evidence="3" id="KW-1185">Reference proteome</keyword>
<dbReference type="OrthoDB" id="1435947at2"/>
<evidence type="ECO:0000256" key="1">
    <source>
        <dbReference type="SAM" id="Phobius"/>
    </source>
</evidence>
<dbReference type="RefSeq" id="WP_116977510.1">
    <property type="nucleotide sequence ID" value="NZ_QPMM01000011.1"/>
</dbReference>
<dbReference type="AlphaFoldDB" id="A0A3E1Y5D2"/>
<sequence length="323" mass="35896">MKFPYKFPRVAGLGSTRLIAPLTLILVAIILPLTFNSCEKSNQSKPQVKTELTPAQKLLAAMRNYRKQSTAAKVQTGSKARSANLRTDQTDDVTYYINFPTIPTANQLSLYNNASSIQDIVNLRIQSQAVVEYTQNSANVSYPVTFSLASVKNSLQPLIEESKDYLRSKGLTDQDIQDMITAKEGTEEDLIPFTISMAQIEESPRPFVPYPDGYTFYNTNGYKIAHWSLTVNRFSGDTTWTLIGTKQEGYEEPYRALKWADVGHCALTAIGWDIFWALGQSVSSTWTIATLRTAFGTVARKVLGPIGVAIAAGEFAWCLYNLD</sequence>